<dbReference type="AlphaFoldDB" id="A0A0U1QTQ3"/>
<dbReference type="Proteomes" id="UP000002412">
    <property type="component" value="Plasmid p_153kb"/>
</dbReference>
<sequence>MHSTSVKFTKQIHKGFGLLEIIVVVLIMAVILGGISGRIGDSSGATEIGSEAGHVVAIINNSKELKDSAGYKTGNLIPDLNTFSGIPSDMKNNGTTVENTWGGDVLVTGAGTSFTVSYANVPIDACAKITSRLSKSSLINQTTINGKTIVGEVSIANTTTNCNTASNTLVWKVTQ</sequence>
<evidence type="ECO:0000256" key="1">
    <source>
        <dbReference type="ARBA" id="ARBA00004167"/>
    </source>
</evidence>
<keyword evidence="2" id="KW-1133">Transmembrane helix</keyword>
<protein>
    <submittedName>
        <fullName evidence="4">Type IV prepilin domain protein PilS</fullName>
    </submittedName>
</protein>
<dbReference type="KEGG" id="ypi:YpsIP31758_B0019"/>
<feature type="transmembrane region" description="Helical" evidence="2">
    <location>
        <begin position="16"/>
        <end position="35"/>
    </location>
</feature>
<dbReference type="NCBIfam" id="TIGR02532">
    <property type="entry name" value="IV_pilin_GFxxxE"/>
    <property type="match status" value="1"/>
</dbReference>
<proteinExistence type="predicted"/>
<gene>
    <name evidence="4" type="ordered locus">YpsIP31758_B0019</name>
</gene>
<evidence type="ECO:0000259" key="3">
    <source>
        <dbReference type="Pfam" id="PF08805"/>
    </source>
</evidence>
<dbReference type="HOGENOM" id="CLU_125851_0_0_6"/>
<comment type="subcellular location">
    <subcellularLocation>
        <location evidence="1">Membrane</location>
        <topology evidence="1">Single-pass membrane protein</topology>
    </subcellularLocation>
</comment>
<evidence type="ECO:0000313" key="4">
    <source>
        <dbReference type="EMBL" id="ABS45762.1"/>
    </source>
</evidence>
<keyword evidence="2" id="KW-0812">Transmembrane</keyword>
<dbReference type="Pfam" id="PF07963">
    <property type="entry name" value="N_methyl"/>
    <property type="match status" value="1"/>
</dbReference>
<evidence type="ECO:0000256" key="2">
    <source>
        <dbReference type="SAM" id="Phobius"/>
    </source>
</evidence>
<reference evidence="4 5" key="1">
    <citation type="journal article" date="2007" name="PLoS Genet.">
        <title>The complete genome sequence of Yersinia pseudotuberculosis IP31758, the causative agent of Far East scarlet-like fever.</title>
        <authorList>
            <person name="Eppinger M."/>
            <person name="Rosovitz M.J."/>
            <person name="Fricke W.F."/>
            <person name="Rasko D.A."/>
            <person name="Kokorina G."/>
            <person name="Fayolle C."/>
            <person name="Lindler L.E."/>
            <person name="Carniel E."/>
            <person name="Ravel J."/>
        </authorList>
    </citation>
    <scope>NUCLEOTIDE SEQUENCE [LARGE SCALE GENOMIC DNA]</scope>
    <source>
        <strain evidence="4 5">IP 31758</strain>
        <plasmid evidence="5">Plasmid plasmid_153kb</plasmid>
    </source>
</reference>
<dbReference type="Gene3D" id="3.30.1690.10">
    <property type="entry name" value="TcpA-like pilin"/>
    <property type="match status" value="1"/>
</dbReference>
<dbReference type="EMBL" id="CP000719">
    <property type="protein sequence ID" value="ABS45762.1"/>
    <property type="molecule type" value="Genomic_DNA"/>
</dbReference>
<feature type="domain" description="Type 4 secretion system PilS N-terminal" evidence="3">
    <location>
        <begin position="48"/>
        <end position="171"/>
    </location>
</feature>
<dbReference type="InterPro" id="IPR012902">
    <property type="entry name" value="N_methyl_site"/>
</dbReference>
<keyword evidence="2" id="KW-0472">Membrane</keyword>
<dbReference type="Pfam" id="PF08805">
    <property type="entry name" value="PilS"/>
    <property type="match status" value="1"/>
</dbReference>
<dbReference type="SUPFAM" id="SSF54523">
    <property type="entry name" value="Pili subunits"/>
    <property type="match status" value="1"/>
</dbReference>
<dbReference type="InterPro" id="IPR045584">
    <property type="entry name" value="Pilin-like"/>
</dbReference>
<organism evidence="4 5">
    <name type="scientific">Yersinia pseudotuberculosis serotype O:1b (strain IP 31758)</name>
    <dbReference type="NCBI Taxonomy" id="349747"/>
    <lineage>
        <taxon>Bacteria</taxon>
        <taxon>Pseudomonadati</taxon>
        <taxon>Pseudomonadota</taxon>
        <taxon>Gammaproteobacteria</taxon>
        <taxon>Enterobacterales</taxon>
        <taxon>Yersiniaceae</taxon>
        <taxon>Yersinia</taxon>
    </lineage>
</organism>
<geneLocation type="plasmid" evidence="5">
    <name>plasmid_153kb</name>
</geneLocation>
<dbReference type="RefSeq" id="WP_011988606.1">
    <property type="nucleotide sequence ID" value="NC_009705.1"/>
</dbReference>
<accession>A0A0U1QTQ3</accession>
<name>A0A0U1QTQ3_YERP3</name>
<keyword evidence="4" id="KW-0614">Plasmid</keyword>
<dbReference type="GO" id="GO:0016020">
    <property type="term" value="C:membrane"/>
    <property type="evidence" value="ECO:0007669"/>
    <property type="project" value="UniProtKB-SubCell"/>
</dbReference>
<evidence type="ECO:0000313" key="5">
    <source>
        <dbReference type="Proteomes" id="UP000002412"/>
    </source>
</evidence>
<dbReference type="InterPro" id="IPR014911">
    <property type="entry name" value="PilS_N"/>
</dbReference>